<dbReference type="OrthoDB" id="3239338at2"/>
<evidence type="ECO:0000313" key="1">
    <source>
        <dbReference type="EMBL" id="MQW39393.1"/>
    </source>
</evidence>
<sequence>MGYTVNFKTVETKGLEQSPVAQALAGLRANEARYFWNKYKIEYVVKPASERKSEVDWLEKLLKEERDLIFSSKILEVFVYEDETLYWPEFYFEDGLVINVLYEKQASTPGKKPKRAVGLKLSEGMEIPKALEGKFKFARQKSKLAGEIRGSFFVLKQEWH</sequence>
<gene>
    <name evidence="1" type="ORF">GHI93_05490</name>
</gene>
<keyword evidence="2" id="KW-1185">Reference proteome</keyword>
<proteinExistence type="predicted"/>
<protein>
    <submittedName>
        <fullName evidence="1">Phage tail protein</fullName>
    </submittedName>
</protein>
<organism evidence="1 2">
    <name type="scientific">Lactococcus hircilactis</name>
    <dbReference type="NCBI Taxonomy" id="1494462"/>
    <lineage>
        <taxon>Bacteria</taxon>
        <taxon>Bacillati</taxon>
        <taxon>Bacillota</taxon>
        <taxon>Bacilli</taxon>
        <taxon>Lactobacillales</taxon>
        <taxon>Streptococcaceae</taxon>
        <taxon>Lactococcus</taxon>
    </lineage>
</organism>
<accession>A0A7X1Z7W2</accession>
<name>A0A7X1Z7W2_9LACT</name>
<dbReference type="EMBL" id="WITJ01000006">
    <property type="protein sequence ID" value="MQW39393.1"/>
    <property type="molecule type" value="Genomic_DNA"/>
</dbReference>
<reference evidence="1 2" key="1">
    <citation type="submission" date="2019-10" db="EMBL/GenBank/DDBJ databases">
        <authorList>
            <person name="Dong K."/>
        </authorList>
    </citation>
    <scope>NUCLEOTIDE SEQUENCE [LARGE SCALE GENOMIC DNA]</scope>
    <source>
        <strain evidence="1 2">DSM 28960</strain>
    </source>
</reference>
<evidence type="ECO:0000313" key="2">
    <source>
        <dbReference type="Proteomes" id="UP000439550"/>
    </source>
</evidence>
<dbReference type="RefSeq" id="WP_153496068.1">
    <property type="nucleotide sequence ID" value="NZ_CBCRWP010000003.1"/>
</dbReference>
<dbReference type="AlphaFoldDB" id="A0A7X1Z7W2"/>
<comment type="caution">
    <text evidence="1">The sequence shown here is derived from an EMBL/GenBank/DDBJ whole genome shotgun (WGS) entry which is preliminary data.</text>
</comment>
<dbReference type="Proteomes" id="UP000439550">
    <property type="component" value="Unassembled WGS sequence"/>
</dbReference>